<dbReference type="Pfam" id="PF07995">
    <property type="entry name" value="GSDH"/>
    <property type="match status" value="1"/>
</dbReference>
<evidence type="ECO:0000256" key="2">
    <source>
        <dbReference type="SAM" id="SignalP"/>
    </source>
</evidence>
<protein>
    <submittedName>
        <fullName evidence="4">Putative glycosyl hydrolase (Putative secreted protein)</fullName>
    </submittedName>
</protein>
<keyword evidence="1" id="KW-1133">Transmembrane helix</keyword>
<keyword evidence="5" id="KW-1185">Reference proteome</keyword>
<dbReference type="AlphaFoldDB" id="A0A346Y3Q8"/>
<sequence>MTSTRTTLLVLVAVMAMVVPLGTAASAQSLLPDPSVDKEVLYGELISPTALEVAPDGRVIVTSREGQVTVWEQDGTVTRAAFLPVDAYDRQGGQFDVENCPRGEECPAGFNLAEGGIHGILLAPDFMTSGELYLYYTVANSLGMEPWPPKMPNARPFCDDTAGDGCPASGNDEGIWRLSRFTMDLDANTIDLSTEVPLFENPAEWFYCCHYGGDMEWRNDGTLLLSTGDDTTSDHSSGYSPHDQRADWTFNSAALTSANPADRRGKVLRIDIEELESGLDGPLGDGVPGDRPGIDPNPFLDDPDADPYVYAYGFRSLYRFGYSPETDHVYAGNVGPDARNPDPTRGPAAHDEIEVVPPGGGTNHGWPFCIADNVPYNEYDFATGAAGEPFSCAGMTPAAVWYTYVPSTTSPYVQMGGGGNTALGGVAYHRPDDGALRLPEAYDDHFLWMEYSRGAVWHMPIADDGSLDNSPASLNATANGIPFVLPGLSNPIDMATGPDGAVYVVESNGGWNSIAGRLTRLQCAGCTPDAADYGDGVEILDRPAVASVAGVDGGLASVLPTAGLLGLVLVALGGLGVRRRRRVI</sequence>
<dbReference type="PANTHER" id="PTHR19328">
    <property type="entry name" value="HEDGEHOG-INTERACTING PROTEIN"/>
    <property type="match status" value="1"/>
</dbReference>
<feature type="chain" id="PRO_5016674646" evidence="2">
    <location>
        <begin position="28"/>
        <end position="584"/>
    </location>
</feature>
<dbReference type="OrthoDB" id="9770043at2"/>
<dbReference type="Proteomes" id="UP000264006">
    <property type="component" value="Chromosome"/>
</dbReference>
<keyword evidence="4" id="KW-0378">Hydrolase</keyword>
<dbReference type="GO" id="GO:0016787">
    <property type="term" value="F:hydrolase activity"/>
    <property type="evidence" value="ECO:0007669"/>
    <property type="project" value="UniProtKB-KW"/>
</dbReference>
<feature type="domain" description="Glucose/Sorbosone dehydrogenase" evidence="3">
    <location>
        <begin position="47"/>
        <end position="386"/>
    </location>
</feature>
<dbReference type="InterPro" id="IPR012938">
    <property type="entry name" value="Glc/Sorbosone_DH"/>
</dbReference>
<keyword evidence="2" id="KW-0732">Signal</keyword>
<dbReference type="RefSeq" id="WP_114593346.1">
    <property type="nucleotide sequence ID" value="NZ_CP031165.1"/>
</dbReference>
<dbReference type="InterPro" id="IPR011042">
    <property type="entry name" value="6-blade_b-propeller_TolB-like"/>
</dbReference>
<keyword evidence="1" id="KW-0812">Transmembrane</keyword>
<reference evidence="4 5" key="1">
    <citation type="submission" date="2018-09" db="EMBL/GenBank/DDBJ databases">
        <title>Complete genome sequence of Euzebya sp. DY32-46 isolated from seawater of Pacific Ocean.</title>
        <authorList>
            <person name="Xu L."/>
            <person name="Wu Y.-H."/>
            <person name="Xu X.-W."/>
        </authorList>
    </citation>
    <scope>NUCLEOTIDE SEQUENCE [LARGE SCALE GENOMIC DNA]</scope>
    <source>
        <strain evidence="4 5">DY32-46</strain>
    </source>
</reference>
<dbReference type="KEGG" id="euz:DVS28_a4440"/>
<gene>
    <name evidence="4" type="ORF">DVS28_a4440</name>
</gene>
<name>A0A346Y3Q8_9ACTN</name>
<organism evidence="4 5">
    <name type="scientific">Euzebya pacifica</name>
    <dbReference type="NCBI Taxonomy" id="1608957"/>
    <lineage>
        <taxon>Bacteria</taxon>
        <taxon>Bacillati</taxon>
        <taxon>Actinomycetota</taxon>
        <taxon>Nitriliruptoria</taxon>
        <taxon>Euzebyales</taxon>
    </lineage>
</organism>
<dbReference type="Gene3D" id="2.120.10.30">
    <property type="entry name" value="TolB, C-terminal domain"/>
    <property type="match status" value="1"/>
</dbReference>
<evidence type="ECO:0000256" key="1">
    <source>
        <dbReference type="SAM" id="Phobius"/>
    </source>
</evidence>
<feature type="signal peptide" evidence="2">
    <location>
        <begin position="1"/>
        <end position="27"/>
    </location>
</feature>
<accession>A0A346Y3Q8</accession>
<evidence type="ECO:0000313" key="4">
    <source>
        <dbReference type="EMBL" id="AXV09105.1"/>
    </source>
</evidence>
<evidence type="ECO:0000313" key="5">
    <source>
        <dbReference type="Proteomes" id="UP000264006"/>
    </source>
</evidence>
<dbReference type="SUPFAM" id="SSF50952">
    <property type="entry name" value="Soluble quinoprotein glucose dehydrogenase"/>
    <property type="match status" value="1"/>
</dbReference>
<dbReference type="PANTHER" id="PTHR19328:SF75">
    <property type="entry name" value="ALDOSE SUGAR DEHYDROGENASE YLII"/>
    <property type="match status" value="1"/>
</dbReference>
<feature type="transmembrane region" description="Helical" evidence="1">
    <location>
        <begin position="555"/>
        <end position="577"/>
    </location>
</feature>
<dbReference type="EMBL" id="CP031165">
    <property type="protein sequence ID" value="AXV09105.1"/>
    <property type="molecule type" value="Genomic_DNA"/>
</dbReference>
<proteinExistence type="predicted"/>
<evidence type="ECO:0000259" key="3">
    <source>
        <dbReference type="Pfam" id="PF07995"/>
    </source>
</evidence>
<keyword evidence="1" id="KW-0472">Membrane</keyword>
<dbReference type="InterPro" id="IPR011041">
    <property type="entry name" value="Quinoprot_gluc/sorb_DH_b-prop"/>
</dbReference>